<dbReference type="GO" id="GO:0006355">
    <property type="term" value="P:regulation of DNA-templated transcription"/>
    <property type="evidence" value="ECO:0007669"/>
    <property type="project" value="InterPro"/>
</dbReference>
<gene>
    <name evidence="1" type="ORF">RSA13_12565</name>
</gene>
<proteinExistence type="predicted"/>
<evidence type="ECO:0008006" key="3">
    <source>
        <dbReference type="Google" id="ProtNLM"/>
    </source>
</evidence>
<dbReference type="EMBL" id="LDSI01000018">
    <property type="protein sequence ID" value="KTS96468.1"/>
    <property type="molecule type" value="Genomic_DNA"/>
</dbReference>
<dbReference type="Gene3D" id="1.10.10.10">
    <property type="entry name" value="Winged helix-like DNA-binding domain superfamily/Winged helix DNA-binding domain"/>
    <property type="match status" value="1"/>
</dbReference>
<evidence type="ECO:0000313" key="2">
    <source>
        <dbReference type="Proteomes" id="UP000072520"/>
    </source>
</evidence>
<protein>
    <recommendedName>
        <fullName evidence="3">HTH luxR-type domain-containing protein</fullName>
    </recommendedName>
</protein>
<dbReference type="SUPFAM" id="SSF46894">
    <property type="entry name" value="C-terminal effector domain of the bipartite response regulators"/>
    <property type="match status" value="1"/>
</dbReference>
<accession>A0AB34VDT9</accession>
<organism evidence="1 2">
    <name type="scientific">Pantoea stewartii</name>
    <dbReference type="NCBI Taxonomy" id="66269"/>
    <lineage>
        <taxon>Bacteria</taxon>
        <taxon>Pseudomonadati</taxon>
        <taxon>Pseudomonadota</taxon>
        <taxon>Gammaproteobacteria</taxon>
        <taxon>Enterobacterales</taxon>
        <taxon>Erwiniaceae</taxon>
        <taxon>Pantoea</taxon>
    </lineage>
</organism>
<dbReference type="RefSeq" id="WP_058708925.1">
    <property type="nucleotide sequence ID" value="NZ_LDSI01000018.1"/>
</dbReference>
<dbReference type="InterPro" id="IPR036388">
    <property type="entry name" value="WH-like_DNA-bd_sf"/>
</dbReference>
<sequence length="183" mass="21937">MEILLISDDIFLNAALNDTFKMMNTINSNQLLPYFYNKGPKKVVIVDDRLKELEILKYRSSYRVNDYLIKIDFGISKEFRHVYHYDAFVNAKESKNIFMNKIKRYVFIASIQEFSSFPRTHMLNENELKTLKLLINKKTINEITLETNFSKGSVYRYIERIVSKYGYKKYYQLFHCLLSKQIF</sequence>
<dbReference type="Proteomes" id="UP000072520">
    <property type="component" value="Unassembled WGS sequence"/>
</dbReference>
<dbReference type="AlphaFoldDB" id="A0AB34VDT9"/>
<reference evidence="1 2" key="1">
    <citation type="journal article" date="2016" name="Front. Microbiol.">
        <title>Genomic Resource of Rice Seed Associated Bacteria.</title>
        <authorList>
            <person name="Midha S."/>
            <person name="Bansal K."/>
            <person name="Sharma S."/>
            <person name="Kumar N."/>
            <person name="Patil P.P."/>
            <person name="Chaudhry V."/>
            <person name="Patil P.B."/>
        </authorList>
    </citation>
    <scope>NUCLEOTIDE SEQUENCE [LARGE SCALE GENOMIC DNA]</scope>
    <source>
        <strain evidence="1 2">RSA13</strain>
    </source>
</reference>
<comment type="caution">
    <text evidence="1">The sequence shown here is derived from an EMBL/GenBank/DDBJ whole genome shotgun (WGS) entry which is preliminary data.</text>
</comment>
<dbReference type="GO" id="GO:0003677">
    <property type="term" value="F:DNA binding"/>
    <property type="evidence" value="ECO:0007669"/>
    <property type="project" value="InterPro"/>
</dbReference>
<dbReference type="InterPro" id="IPR016032">
    <property type="entry name" value="Sig_transdc_resp-reg_C-effctor"/>
</dbReference>
<name>A0AB34VDT9_9GAMM</name>
<evidence type="ECO:0000313" key="1">
    <source>
        <dbReference type="EMBL" id="KTS96468.1"/>
    </source>
</evidence>